<evidence type="ECO:0000256" key="9">
    <source>
        <dbReference type="ARBA" id="ARBA00023224"/>
    </source>
</evidence>
<gene>
    <name evidence="11" type="ORF">Zmor_026645</name>
</gene>
<keyword evidence="2" id="KW-1003">Cell membrane</keyword>
<feature type="transmembrane region" description="Helical" evidence="10">
    <location>
        <begin position="290"/>
        <end position="309"/>
    </location>
</feature>
<dbReference type="GO" id="GO:0007165">
    <property type="term" value="P:signal transduction"/>
    <property type="evidence" value="ECO:0007669"/>
    <property type="project" value="UniProtKB-KW"/>
</dbReference>
<comment type="subcellular location">
    <subcellularLocation>
        <location evidence="1 10">Cell membrane</location>
        <topology evidence="1 10">Multi-pass membrane protein</topology>
    </subcellularLocation>
</comment>
<evidence type="ECO:0000256" key="6">
    <source>
        <dbReference type="ARBA" id="ARBA00022989"/>
    </source>
</evidence>
<evidence type="ECO:0000256" key="10">
    <source>
        <dbReference type="RuleBase" id="RU351113"/>
    </source>
</evidence>
<evidence type="ECO:0000256" key="7">
    <source>
        <dbReference type="ARBA" id="ARBA00023136"/>
    </source>
</evidence>
<keyword evidence="9 10" id="KW-0807">Transducer</keyword>
<proteinExistence type="inferred from homology"/>
<feature type="transmembrane region" description="Helical" evidence="10">
    <location>
        <begin position="125"/>
        <end position="145"/>
    </location>
</feature>
<keyword evidence="5 10" id="KW-0552">Olfaction</keyword>
<dbReference type="PANTHER" id="PTHR21137:SF35">
    <property type="entry name" value="ODORANT RECEPTOR 19A-RELATED"/>
    <property type="match status" value="1"/>
</dbReference>
<evidence type="ECO:0000256" key="2">
    <source>
        <dbReference type="ARBA" id="ARBA00022475"/>
    </source>
</evidence>
<dbReference type="AlphaFoldDB" id="A0AA38HUP8"/>
<evidence type="ECO:0000313" key="12">
    <source>
        <dbReference type="Proteomes" id="UP001168821"/>
    </source>
</evidence>
<evidence type="ECO:0000256" key="8">
    <source>
        <dbReference type="ARBA" id="ARBA00023170"/>
    </source>
</evidence>
<dbReference type="GO" id="GO:0004984">
    <property type="term" value="F:olfactory receptor activity"/>
    <property type="evidence" value="ECO:0007669"/>
    <property type="project" value="InterPro"/>
</dbReference>
<comment type="caution">
    <text evidence="10">Lacks conserved residue(s) required for the propagation of feature annotation.</text>
</comment>
<evidence type="ECO:0000256" key="1">
    <source>
        <dbReference type="ARBA" id="ARBA00004651"/>
    </source>
</evidence>
<keyword evidence="3 10" id="KW-0716">Sensory transduction</keyword>
<feature type="transmembrane region" description="Helical" evidence="10">
    <location>
        <begin position="165"/>
        <end position="197"/>
    </location>
</feature>
<dbReference type="Proteomes" id="UP001168821">
    <property type="component" value="Unassembled WGS sequence"/>
</dbReference>
<evidence type="ECO:0000256" key="5">
    <source>
        <dbReference type="ARBA" id="ARBA00022725"/>
    </source>
</evidence>
<keyword evidence="12" id="KW-1185">Reference proteome</keyword>
<feature type="transmembrane region" description="Helical" evidence="10">
    <location>
        <begin position="254"/>
        <end position="278"/>
    </location>
</feature>
<comment type="caution">
    <text evidence="11">The sequence shown here is derived from an EMBL/GenBank/DDBJ whole genome shotgun (WGS) entry which is preliminary data.</text>
</comment>
<reference evidence="11" key="1">
    <citation type="journal article" date="2023" name="G3 (Bethesda)">
        <title>Whole genome assemblies of Zophobas morio and Tenebrio molitor.</title>
        <authorList>
            <person name="Kaur S."/>
            <person name="Stinson S.A."/>
            <person name="diCenzo G.C."/>
        </authorList>
    </citation>
    <scope>NUCLEOTIDE SEQUENCE</scope>
    <source>
        <strain evidence="11">QUZm001</strain>
    </source>
</reference>
<accession>A0AA38HUP8</accession>
<dbReference type="Pfam" id="PF02949">
    <property type="entry name" value="7tm_6"/>
    <property type="match status" value="1"/>
</dbReference>
<dbReference type="InterPro" id="IPR004117">
    <property type="entry name" value="7tm6_olfct_rcpt"/>
</dbReference>
<keyword evidence="6 10" id="KW-1133">Transmembrane helix</keyword>
<evidence type="ECO:0000313" key="11">
    <source>
        <dbReference type="EMBL" id="KAJ3643965.1"/>
    </source>
</evidence>
<protein>
    <recommendedName>
        <fullName evidence="10">Odorant receptor</fullName>
    </recommendedName>
</protein>
<sequence length="382" mass="44066">MSGIITQSFQFNLFVLKAFYLYPPEKQTYLYKIRTLILYVLCVVAVPTISIINLISSEDLNVERANYNAAFLVQATSFITKFLPFVIHGQKIKKCITYFESFKTDKENHQMILNDCIRICRRNTFGFFVCVVGGGISWVSKPFFWKDRSFPIDVWLPFDATTNNFVYFCVYLFVATGPLVSSLITGVTDPLIAGLAYHATTQMKILKHNLRNLGEILQVGSTESNIQKIIYNEIKKCIDHHETILKFVKDYEDCFSWVVFSQISASVFVVCFCCLQLSKVETLDYYVCQLAAYFSVILTEIYFYCYYGFTVSEENDSLAAAVYMTEWYKYDVKNQKALLTVMERSKRPVVVTVGKFVDLSLITFTTILRRSYSLLAVLKNYQ</sequence>
<comment type="similarity">
    <text evidence="10">Belongs to the insect chemoreceptor superfamily. Heteromeric odorant receptor channel (TC 1.A.69) family.</text>
</comment>
<organism evidence="11 12">
    <name type="scientific">Zophobas morio</name>
    <dbReference type="NCBI Taxonomy" id="2755281"/>
    <lineage>
        <taxon>Eukaryota</taxon>
        <taxon>Metazoa</taxon>
        <taxon>Ecdysozoa</taxon>
        <taxon>Arthropoda</taxon>
        <taxon>Hexapoda</taxon>
        <taxon>Insecta</taxon>
        <taxon>Pterygota</taxon>
        <taxon>Neoptera</taxon>
        <taxon>Endopterygota</taxon>
        <taxon>Coleoptera</taxon>
        <taxon>Polyphaga</taxon>
        <taxon>Cucujiformia</taxon>
        <taxon>Tenebrionidae</taxon>
        <taxon>Zophobas</taxon>
    </lineage>
</organism>
<keyword evidence="8 10" id="KW-0675">Receptor</keyword>
<dbReference type="EMBL" id="JALNTZ010000008">
    <property type="protein sequence ID" value="KAJ3643965.1"/>
    <property type="molecule type" value="Genomic_DNA"/>
</dbReference>
<dbReference type="GO" id="GO:0005886">
    <property type="term" value="C:plasma membrane"/>
    <property type="evidence" value="ECO:0007669"/>
    <property type="project" value="UniProtKB-SubCell"/>
</dbReference>
<evidence type="ECO:0000256" key="4">
    <source>
        <dbReference type="ARBA" id="ARBA00022692"/>
    </source>
</evidence>
<keyword evidence="4 10" id="KW-0812">Transmembrane</keyword>
<name>A0AA38HUP8_9CUCU</name>
<dbReference type="PANTHER" id="PTHR21137">
    <property type="entry name" value="ODORANT RECEPTOR"/>
    <property type="match status" value="1"/>
</dbReference>
<feature type="transmembrane region" description="Helical" evidence="10">
    <location>
        <begin position="67"/>
        <end position="87"/>
    </location>
</feature>
<keyword evidence="7 10" id="KW-0472">Membrane</keyword>
<evidence type="ECO:0000256" key="3">
    <source>
        <dbReference type="ARBA" id="ARBA00022606"/>
    </source>
</evidence>
<dbReference type="GO" id="GO:0005549">
    <property type="term" value="F:odorant binding"/>
    <property type="evidence" value="ECO:0007669"/>
    <property type="project" value="InterPro"/>
</dbReference>
<feature type="transmembrane region" description="Helical" evidence="10">
    <location>
        <begin position="36"/>
        <end position="55"/>
    </location>
</feature>